<protein>
    <submittedName>
        <fullName evidence="6">Rab gtpase 2b</fullName>
    </submittedName>
</protein>
<feature type="compositionally biased region" description="Polar residues" evidence="5">
    <location>
        <begin position="230"/>
        <end position="243"/>
    </location>
</feature>
<dbReference type="OrthoDB" id="9989112at2759"/>
<accession>A0A078ABN3</accession>
<dbReference type="PANTHER" id="PTHR47979">
    <property type="entry name" value="DRAB11-RELATED"/>
    <property type="match status" value="1"/>
</dbReference>
<keyword evidence="7" id="KW-1185">Reference proteome</keyword>
<keyword evidence="3" id="KW-0547">Nucleotide-binding</keyword>
<feature type="compositionally biased region" description="Low complexity" evidence="5">
    <location>
        <begin position="214"/>
        <end position="224"/>
    </location>
</feature>
<dbReference type="SMART" id="SM00175">
    <property type="entry name" value="RAB"/>
    <property type="match status" value="1"/>
</dbReference>
<dbReference type="InterPro" id="IPR005225">
    <property type="entry name" value="Small_GTP-bd"/>
</dbReference>
<keyword evidence="4" id="KW-0472">Membrane</keyword>
<evidence type="ECO:0000256" key="4">
    <source>
        <dbReference type="ARBA" id="ARBA00023136"/>
    </source>
</evidence>
<dbReference type="GO" id="GO:0003924">
    <property type="term" value="F:GTPase activity"/>
    <property type="evidence" value="ECO:0007669"/>
    <property type="project" value="InterPro"/>
</dbReference>
<gene>
    <name evidence="6" type="primary">Contig10623.g11343</name>
    <name evidence="6" type="ORF">STYLEM_8267</name>
</gene>
<dbReference type="PRINTS" id="PR00449">
    <property type="entry name" value="RASTRNSFRMNG"/>
</dbReference>
<dbReference type="EMBL" id="CCKQ01007852">
    <property type="protein sequence ID" value="CDW79281.1"/>
    <property type="molecule type" value="Genomic_DNA"/>
</dbReference>
<comment type="similarity">
    <text evidence="2">Belongs to the small GTPase superfamily. Rab family.</text>
</comment>
<dbReference type="PROSITE" id="PS51421">
    <property type="entry name" value="RAS"/>
    <property type="match status" value="1"/>
</dbReference>
<dbReference type="InterPro" id="IPR027417">
    <property type="entry name" value="P-loop_NTPase"/>
</dbReference>
<dbReference type="Proteomes" id="UP000039865">
    <property type="component" value="Unassembled WGS sequence"/>
</dbReference>
<evidence type="ECO:0000256" key="5">
    <source>
        <dbReference type="SAM" id="MobiDB-lite"/>
    </source>
</evidence>
<dbReference type="SMART" id="SM00176">
    <property type="entry name" value="RAN"/>
    <property type="match status" value="1"/>
</dbReference>
<reference evidence="6 7" key="1">
    <citation type="submission" date="2014-06" db="EMBL/GenBank/DDBJ databases">
        <authorList>
            <person name="Swart Estienne"/>
        </authorList>
    </citation>
    <scope>NUCLEOTIDE SEQUENCE [LARGE SCALE GENOMIC DNA]</scope>
    <source>
        <strain evidence="6 7">130c</strain>
    </source>
</reference>
<evidence type="ECO:0000256" key="2">
    <source>
        <dbReference type="ARBA" id="ARBA00006270"/>
    </source>
</evidence>
<evidence type="ECO:0000313" key="7">
    <source>
        <dbReference type="Proteomes" id="UP000039865"/>
    </source>
</evidence>
<dbReference type="NCBIfam" id="TIGR00231">
    <property type="entry name" value="small_GTP"/>
    <property type="match status" value="1"/>
</dbReference>
<evidence type="ECO:0000256" key="3">
    <source>
        <dbReference type="ARBA" id="ARBA00022741"/>
    </source>
</evidence>
<dbReference type="InterPro" id="IPR050209">
    <property type="entry name" value="Rab_GTPases_membrane_traffic"/>
</dbReference>
<dbReference type="FunFam" id="3.40.50.300:FF:000586">
    <property type="entry name" value="Rab family GTPase"/>
    <property type="match status" value="1"/>
</dbReference>
<organism evidence="6 7">
    <name type="scientific">Stylonychia lemnae</name>
    <name type="common">Ciliate</name>
    <dbReference type="NCBI Taxonomy" id="5949"/>
    <lineage>
        <taxon>Eukaryota</taxon>
        <taxon>Sar</taxon>
        <taxon>Alveolata</taxon>
        <taxon>Ciliophora</taxon>
        <taxon>Intramacronucleata</taxon>
        <taxon>Spirotrichea</taxon>
        <taxon>Stichotrichia</taxon>
        <taxon>Sporadotrichida</taxon>
        <taxon>Oxytrichidae</taxon>
        <taxon>Stylonychinae</taxon>
        <taxon>Stylonychia</taxon>
    </lineage>
</organism>
<evidence type="ECO:0000313" key="6">
    <source>
        <dbReference type="EMBL" id="CDW79281.1"/>
    </source>
</evidence>
<feature type="region of interest" description="Disordered" evidence="5">
    <location>
        <begin position="210"/>
        <end position="262"/>
    </location>
</feature>
<evidence type="ECO:0000256" key="1">
    <source>
        <dbReference type="ARBA" id="ARBA00004308"/>
    </source>
</evidence>
<dbReference type="Pfam" id="PF00071">
    <property type="entry name" value="Ras"/>
    <property type="match status" value="1"/>
</dbReference>
<sequence length="262" mass="30209">MESRSDDYEYNNLKRIDGLRHEIITDKALSYHDALFKIIIIGDSGIGKSCVLKRLVDNEFKEDHDVTVGVEFGSFLIKIEDKILKLQIWDTAGQESFRSITKIFYRGAHTAILGYSITQRDTYENVQDWLREAKSSCQPDILMCLIGNKSDLEQRRSVSHEEGLEFKKRNNLLYFTETSAKSGDNIDKMFIDLAKFIYIKYKDQLHHMIDDETSSQNSRSRSGSVDGGNHTKNPHSLNQQNINKMRLRSRLGQQQKKSNCSC</sequence>
<dbReference type="SMART" id="SM00174">
    <property type="entry name" value="RHO"/>
    <property type="match status" value="1"/>
</dbReference>
<dbReference type="GO" id="GO:0012505">
    <property type="term" value="C:endomembrane system"/>
    <property type="evidence" value="ECO:0007669"/>
    <property type="project" value="UniProtKB-SubCell"/>
</dbReference>
<dbReference type="PROSITE" id="PS51420">
    <property type="entry name" value="RHO"/>
    <property type="match status" value="1"/>
</dbReference>
<comment type="subcellular location">
    <subcellularLocation>
        <location evidence="1">Endomembrane system</location>
    </subcellularLocation>
</comment>
<dbReference type="SMART" id="SM00173">
    <property type="entry name" value="RAS"/>
    <property type="match status" value="1"/>
</dbReference>
<dbReference type="InterPro" id="IPR001806">
    <property type="entry name" value="Small_GTPase"/>
</dbReference>
<dbReference type="InParanoid" id="A0A078ABN3"/>
<dbReference type="CDD" id="cd00154">
    <property type="entry name" value="Rab"/>
    <property type="match status" value="1"/>
</dbReference>
<name>A0A078ABN3_STYLE</name>
<dbReference type="PROSITE" id="PS51419">
    <property type="entry name" value="RAB"/>
    <property type="match status" value="1"/>
</dbReference>
<dbReference type="GO" id="GO:0005525">
    <property type="term" value="F:GTP binding"/>
    <property type="evidence" value="ECO:0007669"/>
    <property type="project" value="InterPro"/>
</dbReference>
<feature type="compositionally biased region" description="Polar residues" evidence="5">
    <location>
        <begin position="251"/>
        <end position="262"/>
    </location>
</feature>
<dbReference type="AlphaFoldDB" id="A0A078ABN3"/>
<dbReference type="Gene3D" id="3.40.50.300">
    <property type="entry name" value="P-loop containing nucleotide triphosphate hydrolases"/>
    <property type="match status" value="1"/>
</dbReference>
<dbReference type="SUPFAM" id="SSF52540">
    <property type="entry name" value="P-loop containing nucleoside triphosphate hydrolases"/>
    <property type="match status" value="1"/>
</dbReference>
<proteinExistence type="inferred from homology"/>